<proteinExistence type="predicted"/>
<gene>
    <name evidence="3" type="ORF">PHJA_000870700</name>
</gene>
<keyword evidence="4" id="KW-1185">Reference proteome</keyword>
<organism evidence="3 4">
    <name type="scientific">Phtheirospermum japonicum</name>
    <dbReference type="NCBI Taxonomy" id="374723"/>
    <lineage>
        <taxon>Eukaryota</taxon>
        <taxon>Viridiplantae</taxon>
        <taxon>Streptophyta</taxon>
        <taxon>Embryophyta</taxon>
        <taxon>Tracheophyta</taxon>
        <taxon>Spermatophyta</taxon>
        <taxon>Magnoliopsida</taxon>
        <taxon>eudicotyledons</taxon>
        <taxon>Gunneridae</taxon>
        <taxon>Pentapetalae</taxon>
        <taxon>asterids</taxon>
        <taxon>lamiids</taxon>
        <taxon>Lamiales</taxon>
        <taxon>Orobanchaceae</taxon>
        <taxon>Orobanchaceae incertae sedis</taxon>
        <taxon>Phtheirospermum</taxon>
    </lineage>
</organism>
<dbReference type="AlphaFoldDB" id="A0A830BI54"/>
<keyword evidence="2" id="KW-0472">Membrane</keyword>
<dbReference type="OrthoDB" id="6431331at2759"/>
<dbReference type="SUPFAM" id="SSF53474">
    <property type="entry name" value="alpha/beta-Hydrolases"/>
    <property type="match status" value="1"/>
</dbReference>
<feature type="compositionally biased region" description="Pro residues" evidence="1">
    <location>
        <begin position="23"/>
        <end position="38"/>
    </location>
</feature>
<dbReference type="Gene3D" id="3.40.50.1820">
    <property type="entry name" value="alpha/beta hydrolase"/>
    <property type="match status" value="1"/>
</dbReference>
<evidence type="ECO:0000313" key="4">
    <source>
        <dbReference type="Proteomes" id="UP000653305"/>
    </source>
</evidence>
<evidence type="ECO:0000313" key="3">
    <source>
        <dbReference type="EMBL" id="GFP87270.1"/>
    </source>
</evidence>
<feature type="region of interest" description="Disordered" evidence="1">
    <location>
        <begin position="1"/>
        <end position="41"/>
    </location>
</feature>
<evidence type="ECO:0000256" key="1">
    <source>
        <dbReference type="SAM" id="MobiDB-lite"/>
    </source>
</evidence>
<evidence type="ECO:0000256" key="2">
    <source>
        <dbReference type="SAM" id="Phobius"/>
    </source>
</evidence>
<dbReference type="Proteomes" id="UP000653305">
    <property type="component" value="Unassembled WGS sequence"/>
</dbReference>
<name>A0A830BI54_9LAMI</name>
<accession>A0A830BI54</accession>
<dbReference type="EMBL" id="BMAC01000142">
    <property type="protein sequence ID" value="GFP87270.1"/>
    <property type="molecule type" value="Genomic_DNA"/>
</dbReference>
<dbReference type="InterPro" id="IPR029058">
    <property type="entry name" value="AB_hydrolase_fold"/>
</dbReference>
<keyword evidence="2" id="KW-0812">Transmembrane</keyword>
<reference evidence="3" key="1">
    <citation type="submission" date="2020-07" db="EMBL/GenBank/DDBJ databases">
        <title>Ethylene signaling mediates host invasion by parasitic plants.</title>
        <authorList>
            <person name="Yoshida S."/>
        </authorList>
    </citation>
    <scope>NUCLEOTIDE SEQUENCE</scope>
    <source>
        <strain evidence="3">Okayama</strain>
    </source>
</reference>
<protein>
    <submittedName>
        <fullName evidence="3">Protein auxin response 4</fullName>
    </submittedName>
</protein>
<keyword evidence="2" id="KW-1133">Transmembrane helix</keyword>
<feature type="transmembrane region" description="Helical" evidence="2">
    <location>
        <begin position="51"/>
        <end position="72"/>
    </location>
</feature>
<sequence length="251" mass="27362">MAIITEEPETSKPQLRKSKAKPKPQPQPTSPPSQPPPSATTAAAAANPFQFWFYSTLIVSLTTLVFILLSYLSPQDPKTWFLNLPPILRTHYSSGRTIKVQTAPDLPQIELFSIQQGLTESDSHVLIVHGIGCSSFAFRNVITSLGNKNVHAVAIDLPGSGFSDKTLVVAEDNSGGRWVHEENAEEVAKSIYEFVSTLPEVAKRVLDEPVARHVEERVDGDHDHGHGGHDGHHHAHAGYMDAYGLGHGWGA</sequence>
<comment type="caution">
    <text evidence="3">The sequence shown here is derived from an EMBL/GenBank/DDBJ whole genome shotgun (WGS) entry which is preliminary data.</text>
</comment>